<name>A0A382CHE7_9ZZZZ</name>
<gene>
    <name evidence="9" type="ORF">METZ01_LOCUS178462</name>
</gene>
<evidence type="ECO:0000313" key="9">
    <source>
        <dbReference type="EMBL" id="SVB25608.1"/>
    </source>
</evidence>
<protein>
    <recommendedName>
        <fullName evidence="8">ABC transmembrane type-1 domain-containing protein</fullName>
    </recommendedName>
</protein>
<keyword evidence="3" id="KW-1003">Cell membrane</keyword>
<keyword evidence="6 7" id="KW-0472">Membrane</keyword>
<feature type="transmembrane region" description="Helical" evidence="7">
    <location>
        <begin position="115"/>
        <end position="135"/>
    </location>
</feature>
<evidence type="ECO:0000256" key="5">
    <source>
        <dbReference type="ARBA" id="ARBA00022989"/>
    </source>
</evidence>
<evidence type="ECO:0000256" key="1">
    <source>
        <dbReference type="ARBA" id="ARBA00004651"/>
    </source>
</evidence>
<dbReference type="CDD" id="cd06261">
    <property type="entry name" value="TM_PBP2"/>
    <property type="match status" value="1"/>
</dbReference>
<dbReference type="Pfam" id="PF00528">
    <property type="entry name" value="BPD_transp_1"/>
    <property type="match status" value="1"/>
</dbReference>
<dbReference type="EMBL" id="UINC01034565">
    <property type="protein sequence ID" value="SVB25608.1"/>
    <property type="molecule type" value="Genomic_DNA"/>
</dbReference>
<keyword evidence="5 7" id="KW-1133">Transmembrane helix</keyword>
<sequence length="288" mass="31859">LIGDPLLLYAQAGGYGMPPEQKEYLRQYLGLDKPLIVQYFVWIWNALQGDLGKSLLDRTPVSTMIWEKLPATAYLAGTAWLFAILTGVPLGIISSIKRGGIIDYLARGFSLFGQALPTFWIAIVAILIFAVQLDWLPAFGMAESDESFWAKSKHFILPTITLGWGGSATYTRLTRSAMLEIMDSEFVKLARAKGVSSNTVIWKHAFRNALIPPITYSALFLAGFITGATVVELVFSWPGIGRLAIQAVINNDFALLTGTVLFFSAAYLFFAFLADVMYGFADPRIRYD</sequence>
<keyword evidence="4 7" id="KW-0812">Transmembrane</keyword>
<feature type="transmembrane region" description="Helical" evidence="7">
    <location>
        <begin position="260"/>
        <end position="281"/>
    </location>
</feature>
<dbReference type="Gene3D" id="1.10.3720.10">
    <property type="entry name" value="MetI-like"/>
    <property type="match status" value="1"/>
</dbReference>
<dbReference type="AlphaFoldDB" id="A0A382CHE7"/>
<dbReference type="PANTHER" id="PTHR43163">
    <property type="entry name" value="DIPEPTIDE TRANSPORT SYSTEM PERMEASE PROTEIN DPPB-RELATED"/>
    <property type="match status" value="1"/>
</dbReference>
<organism evidence="9">
    <name type="scientific">marine metagenome</name>
    <dbReference type="NCBI Taxonomy" id="408172"/>
    <lineage>
        <taxon>unclassified sequences</taxon>
        <taxon>metagenomes</taxon>
        <taxon>ecological metagenomes</taxon>
    </lineage>
</organism>
<feature type="domain" description="ABC transmembrane type-1" evidence="8">
    <location>
        <begin position="69"/>
        <end position="274"/>
    </location>
</feature>
<comment type="subcellular location">
    <subcellularLocation>
        <location evidence="1">Cell membrane</location>
        <topology evidence="1">Multi-pass membrane protein</topology>
    </subcellularLocation>
</comment>
<keyword evidence="2" id="KW-0813">Transport</keyword>
<reference evidence="9" key="1">
    <citation type="submission" date="2018-05" db="EMBL/GenBank/DDBJ databases">
        <authorList>
            <person name="Lanie J.A."/>
            <person name="Ng W.-L."/>
            <person name="Kazmierczak K.M."/>
            <person name="Andrzejewski T.M."/>
            <person name="Davidsen T.M."/>
            <person name="Wayne K.J."/>
            <person name="Tettelin H."/>
            <person name="Glass J.I."/>
            <person name="Rusch D."/>
            <person name="Podicherti R."/>
            <person name="Tsui H.-C.T."/>
            <person name="Winkler M.E."/>
        </authorList>
    </citation>
    <scope>NUCLEOTIDE SEQUENCE</scope>
</reference>
<evidence type="ECO:0000259" key="8">
    <source>
        <dbReference type="PROSITE" id="PS50928"/>
    </source>
</evidence>
<dbReference type="GO" id="GO:0055085">
    <property type="term" value="P:transmembrane transport"/>
    <property type="evidence" value="ECO:0007669"/>
    <property type="project" value="InterPro"/>
</dbReference>
<dbReference type="SUPFAM" id="SSF161098">
    <property type="entry name" value="MetI-like"/>
    <property type="match status" value="1"/>
</dbReference>
<evidence type="ECO:0000256" key="4">
    <source>
        <dbReference type="ARBA" id="ARBA00022692"/>
    </source>
</evidence>
<feature type="non-terminal residue" evidence="9">
    <location>
        <position position="1"/>
    </location>
</feature>
<evidence type="ECO:0000256" key="3">
    <source>
        <dbReference type="ARBA" id="ARBA00022475"/>
    </source>
</evidence>
<evidence type="ECO:0000256" key="7">
    <source>
        <dbReference type="SAM" id="Phobius"/>
    </source>
</evidence>
<dbReference type="InterPro" id="IPR035906">
    <property type="entry name" value="MetI-like_sf"/>
</dbReference>
<accession>A0A382CHE7</accession>
<evidence type="ECO:0000256" key="2">
    <source>
        <dbReference type="ARBA" id="ARBA00022448"/>
    </source>
</evidence>
<evidence type="ECO:0000256" key="6">
    <source>
        <dbReference type="ARBA" id="ARBA00023136"/>
    </source>
</evidence>
<feature type="transmembrane region" description="Helical" evidence="7">
    <location>
        <begin position="216"/>
        <end position="240"/>
    </location>
</feature>
<proteinExistence type="predicted"/>
<dbReference type="PROSITE" id="PS50928">
    <property type="entry name" value="ABC_TM1"/>
    <property type="match status" value="1"/>
</dbReference>
<dbReference type="PANTHER" id="PTHR43163:SF6">
    <property type="entry name" value="DIPEPTIDE TRANSPORT SYSTEM PERMEASE PROTEIN DPPB-RELATED"/>
    <property type="match status" value="1"/>
</dbReference>
<dbReference type="InterPro" id="IPR000515">
    <property type="entry name" value="MetI-like"/>
</dbReference>
<dbReference type="GO" id="GO:0005886">
    <property type="term" value="C:plasma membrane"/>
    <property type="evidence" value="ECO:0007669"/>
    <property type="project" value="UniProtKB-SubCell"/>
</dbReference>
<feature type="transmembrane region" description="Helical" evidence="7">
    <location>
        <begin position="73"/>
        <end position="94"/>
    </location>
</feature>